<dbReference type="GO" id="GO:0006265">
    <property type="term" value="P:DNA topological change"/>
    <property type="evidence" value="ECO:0007669"/>
    <property type="project" value="InterPro"/>
</dbReference>
<dbReference type="GO" id="GO:0031422">
    <property type="term" value="C:RecQ family helicase-topoisomerase III complex"/>
    <property type="evidence" value="ECO:0007669"/>
    <property type="project" value="TreeGrafter"/>
</dbReference>
<dbReference type="AlphaFoldDB" id="A0A8I2ZMA4"/>
<keyword evidence="1 3" id="KW-0413">Isomerase</keyword>
<dbReference type="Proteomes" id="UP000689129">
    <property type="component" value="Unassembled WGS sequence"/>
</dbReference>
<dbReference type="InterPro" id="IPR006171">
    <property type="entry name" value="TOPRIM_dom"/>
</dbReference>
<dbReference type="EMBL" id="JAEMWZ010000151">
    <property type="protein sequence ID" value="KAG7133869.1"/>
    <property type="molecule type" value="Genomic_DNA"/>
</dbReference>
<dbReference type="EC" id="5.6.2.1" evidence="1"/>
<evidence type="ECO:0000259" key="2">
    <source>
        <dbReference type="PROSITE" id="PS50880"/>
    </source>
</evidence>
<reference evidence="3" key="1">
    <citation type="journal article" date="2021" name="Mol. Plant Pathol.">
        <title>A 20-kb lineage-specific genomic region tames virulence in pathogenic amphidiploid Verticillium longisporum.</title>
        <authorList>
            <person name="Harting R."/>
            <person name="Starke J."/>
            <person name="Kusch H."/>
            <person name="Poggeler S."/>
            <person name="Maurus I."/>
            <person name="Schluter R."/>
            <person name="Landesfeind M."/>
            <person name="Bulla I."/>
            <person name="Nowrousian M."/>
            <person name="de Jonge R."/>
            <person name="Stahlhut G."/>
            <person name="Hoff K.J."/>
            <person name="Asshauer K.P."/>
            <person name="Thurmer A."/>
            <person name="Stanke M."/>
            <person name="Daniel R."/>
            <person name="Morgenstern B."/>
            <person name="Thomma B.P.H.J."/>
            <person name="Kronstad J.W."/>
            <person name="Braus-Stromeyer S.A."/>
            <person name="Braus G.H."/>
        </authorList>
    </citation>
    <scope>NUCLEOTIDE SEQUENCE</scope>
    <source>
        <strain evidence="3">Vl32</strain>
    </source>
</reference>
<name>A0A8I2ZMA4_VERLO</name>
<dbReference type="GO" id="GO:0003677">
    <property type="term" value="F:DNA binding"/>
    <property type="evidence" value="ECO:0007669"/>
    <property type="project" value="UniProtKB-KW"/>
</dbReference>
<dbReference type="PROSITE" id="PS50880">
    <property type="entry name" value="TOPRIM"/>
    <property type="match status" value="1"/>
</dbReference>
<dbReference type="PANTHER" id="PTHR11390:SF21">
    <property type="entry name" value="DNA TOPOISOMERASE 3-ALPHA"/>
    <property type="match status" value="1"/>
</dbReference>
<dbReference type="GO" id="GO:0006310">
    <property type="term" value="P:DNA recombination"/>
    <property type="evidence" value="ECO:0007669"/>
    <property type="project" value="TreeGrafter"/>
</dbReference>
<gene>
    <name evidence="3" type="ORF">HYQ45_018920</name>
</gene>
<dbReference type="InterPro" id="IPR000380">
    <property type="entry name" value="Topo_IA"/>
</dbReference>
<comment type="function">
    <text evidence="1">Introduces a single-strand break via transesterification at a target site in duplex DNA. Releases the supercoiling and torsional tension of DNA introduced during the DNA replication and transcription by transiently cleaving and rejoining one strand of the DNA duplex. The scissile phosphodiester is attacked by the catalytic tyrosine of the enzyme, resulting in the formation of a DNA-(5'-phosphotyrosyl)-enzyme intermediate and the expulsion of a 3'-OH DNA strand.</text>
</comment>
<feature type="domain" description="Toprim" evidence="2">
    <location>
        <begin position="1"/>
        <end position="76"/>
    </location>
</feature>
<keyword evidence="1" id="KW-0799">Topoisomerase</keyword>
<dbReference type="GO" id="GO:0006281">
    <property type="term" value="P:DNA repair"/>
    <property type="evidence" value="ECO:0007669"/>
    <property type="project" value="TreeGrafter"/>
</dbReference>
<organism evidence="3 4">
    <name type="scientific">Verticillium longisporum</name>
    <name type="common">Verticillium dahliae var. longisporum</name>
    <dbReference type="NCBI Taxonomy" id="100787"/>
    <lineage>
        <taxon>Eukaryota</taxon>
        <taxon>Fungi</taxon>
        <taxon>Dikarya</taxon>
        <taxon>Ascomycota</taxon>
        <taxon>Pezizomycotina</taxon>
        <taxon>Sordariomycetes</taxon>
        <taxon>Hypocreomycetidae</taxon>
        <taxon>Glomerellales</taxon>
        <taxon>Plectosphaerellaceae</taxon>
        <taxon>Verticillium</taxon>
    </lineage>
</organism>
<dbReference type="OrthoDB" id="430051at2759"/>
<proteinExistence type="inferred from homology"/>
<evidence type="ECO:0000256" key="1">
    <source>
        <dbReference type="RuleBase" id="RU362092"/>
    </source>
</evidence>
<protein>
    <recommendedName>
        <fullName evidence="1">DNA topoisomerase</fullName>
        <ecNumber evidence="1">5.6.2.1</ecNumber>
    </recommendedName>
</protein>
<dbReference type="GO" id="GO:0003917">
    <property type="term" value="F:DNA topoisomerase type I (single strand cut, ATP-independent) activity"/>
    <property type="evidence" value="ECO:0007669"/>
    <property type="project" value="UniProtKB-EC"/>
</dbReference>
<comment type="similarity">
    <text evidence="1">Belongs to the type IA topoisomerase family.</text>
</comment>
<dbReference type="GO" id="GO:0005634">
    <property type="term" value="C:nucleus"/>
    <property type="evidence" value="ECO:0007669"/>
    <property type="project" value="TreeGrafter"/>
</dbReference>
<comment type="catalytic activity">
    <reaction evidence="1">
        <text>ATP-independent breakage of single-stranded DNA, followed by passage and rejoining.</text>
        <dbReference type="EC" id="5.6.2.1"/>
    </reaction>
</comment>
<evidence type="ECO:0000313" key="4">
    <source>
        <dbReference type="Proteomes" id="UP000689129"/>
    </source>
</evidence>
<sequence>MSSKYLSGDKAALQEFLNKFDDKKAVADNIEQQARYCDLLIIWTDCDREGENIGREIVGLAKKGKPTIRVKRAKFSNIERTYLGPTQVCTQSNTV</sequence>
<keyword evidence="1" id="KW-0238">DNA-binding</keyword>
<evidence type="ECO:0000313" key="3">
    <source>
        <dbReference type="EMBL" id="KAG7133869.1"/>
    </source>
</evidence>
<dbReference type="Pfam" id="PF01751">
    <property type="entry name" value="Toprim"/>
    <property type="match status" value="1"/>
</dbReference>
<comment type="caution">
    <text evidence="3">The sequence shown here is derived from an EMBL/GenBank/DDBJ whole genome shotgun (WGS) entry which is preliminary data.</text>
</comment>
<accession>A0A8I2ZMA4</accession>
<dbReference type="PANTHER" id="PTHR11390">
    <property type="entry name" value="PROKARYOTIC DNA TOPOISOMERASE"/>
    <property type="match status" value="1"/>
</dbReference>